<keyword evidence="2" id="KW-1185">Reference proteome</keyword>
<evidence type="ECO:0000313" key="2">
    <source>
        <dbReference type="Proteomes" id="UP001367508"/>
    </source>
</evidence>
<organism evidence="1 2">
    <name type="scientific">Canavalia gladiata</name>
    <name type="common">Sword bean</name>
    <name type="synonym">Dolichos gladiatus</name>
    <dbReference type="NCBI Taxonomy" id="3824"/>
    <lineage>
        <taxon>Eukaryota</taxon>
        <taxon>Viridiplantae</taxon>
        <taxon>Streptophyta</taxon>
        <taxon>Embryophyta</taxon>
        <taxon>Tracheophyta</taxon>
        <taxon>Spermatophyta</taxon>
        <taxon>Magnoliopsida</taxon>
        <taxon>eudicotyledons</taxon>
        <taxon>Gunneridae</taxon>
        <taxon>Pentapetalae</taxon>
        <taxon>rosids</taxon>
        <taxon>fabids</taxon>
        <taxon>Fabales</taxon>
        <taxon>Fabaceae</taxon>
        <taxon>Papilionoideae</taxon>
        <taxon>50 kb inversion clade</taxon>
        <taxon>NPAAA clade</taxon>
        <taxon>indigoferoid/millettioid clade</taxon>
        <taxon>Phaseoleae</taxon>
        <taxon>Canavalia</taxon>
    </lineage>
</organism>
<sequence length="94" mass="10204">MAKISTMLSLFNSIRSRIYPVYEGCNISLGTLVDRTGFALKDRGYSSLRHHISFSKSCKNGMPDQTNGASAQQLSTISVGLEFPVFGEILAASL</sequence>
<proteinExistence type="predicted"/>
<gene>
    <name evidence="1" type="ORF">VNO77_02988</name>
</gene>
<comment type="caution">
    <text evidence="1">The sequence shown here is derived from an EMBL/GenBank/DDBJ whole genome shotgun (WGS) entry which is preliminary data.</text>
</comment>
<reference evidence="1 2" key="1">
    <citation type="submission" date="2024-01" db="EMBL/GenBank/DDBJ databases">
        <title>The genomes of 5 underutilized Papilionoideae crops provide insights into root nodulation and disease resistanc.</title>
        <authorList>
            <person name="Jiang F."/>
        </authorList>
    </citation>
    <scope>NUCLEOTIDE SEQUENCE [LARGE SCALE GENOMIC DNA]</scope>
    <source>
        <strain evidence="1">LVBAO_FW01</strain>
        <tissue evidence="1">Leaves</tissue>
    </source>
</reference>
<dbReference type="Proteomes" id="UP001367508">
    <property type="component" value="Unassembled WGS sequence"/>
</dbReference>
<dbReference type="EMBL" id="JAYMYQ010000001">
    <property type="protein sequence ID" value="KAK7360967.1"/>
    <property type="molecule type" value="Genomic_DNA"/>
</dbReference>
<evidence type="ECO:0000313" key="1">
    <source>
        <dbReference type="EMBL" id="KAK7360967.1"/>
    </source>
</evidence>
<protein>
    <submittedName>
        <fullName evidence="1">Uncharacterized protein</fullName>
    </submittedName>
</protein>
<dbReference type="AlphaFoldDB" id="A0AAN9MZ60"/>
<accession>A0AAN9MZ60</accession>
<name>A0AAN9MZ60_CANGL</name>